<dbReference type="Gene3D" id="2.30.29.30">
    <property type="entry name" value="Pleckstrin-homology domain (PH domain)/Phosphotyrosine-binding domain (PTB)"/>
    <property type="match status" value="1"/>
</dbReference>
<dbReference type="PANTHER" id="PTHR12187">
    <property type="entry name" value="AGAP000124-PA"/>
    <property type="match status" value="1"/>
</dbReference>
<evidence type="ECO:0000256" key="1">
    <source>
        <dbReference type="ARBA" id="ARBA00022801"/>
    </source>
</evidence>
<feature type="region of interest" description="Disordered" evidence="3">
    <location>
        <begin position="288"/>
        <end position="346"/>
    </location>
</feature>
<dbReference type="SMART" id="SM00233">
    <property type="entry name" value="PH"/>
    <property type="match status" value="1"/>
</dbReference>
<feature type="compositionally biased region" description="Basic residues" evidence="3">
    <location>
        <begin position="335"/>
        <end position="346"/>
    </location>
</feature>
<evidence type="ECO:0000256" key="2">
    <source>
        <dbReference type="ARBA" id="ARBA00023098"/>
    </source>
</evidence>
<dbReference type="PROSITE" id="PS50003">
    <property type="entry name" value="PH_DOMAIN"/>
    <property type="match status" value="1"/>
</dbReference>
<reference evidence="5" key="2">
    <citation type="submission" date="2011-02" db="EMBL/GenBank/DDBJ databases">
        <authorList>
            <person name="MacLean D."/>
        </authorList>
    </citation>
    <scope>NUCLEOTIDE SEQUENCE</scope>
</reference>
<evidence type="ECO:0000259" key="4">
    <source>
        <dbReference type="PROSITE" id="PS50003"/>
    </source>
</evidence>
<evidence type="ECO:0000313" key="5">
    <source>
        <dbReference type="EMBL" id="CCA27255.1"/>
    </source>
</evidence>
<dbReference type="InterPro" id="IPR039034">
    <property type="entry name" value="INPP4"/>
</dbReference>
<evidence type="ECO:0000256" key="3">
    <source>
        <dbReference type="SAM" id="MobiDB-lite"/>
    </source>
</evidence>
<dbReference type="GO" id="GO:0005737">
    <property type="term" value="C:cytoplasm"/>
    <property type="evidence" value="ECO:0007669"/>
    <property type="project" value="TreeGrafter"/>
</dbReference>
<dbReference type="AlphaFoldDB" id="F0X0G6"/>
<dbReference type="GO" id="GO:0016316">
    <property type="term" value="F:phosphatidylinositol-3,4-bisphosphate 4-phosphatase activity"/>
    <property type="evidence" value="ECO:0007669"/>
    <property type="project" value="InterPro"/>
</dbReference>
<protein>
    <submittedName>
        <fullName evidence="5">Type II inositol3 putative</fullName>
    </submittedName>
</protein>
<name>F0X0G6_9STRA</name>
<feature type="domain" description="PH" evidence="4">
    <location>
        <begin position="162"/>
        <end position="260"/>
    </location>
</feature>
<dbReference type="PANTHER" id="PTHR12187:SF11">
    <property type="entry name" value="PHOSPHATIDYLINOSITOL-3,4-BISPHOSPHATE 4-PHOSPHATASE"/>
    <property type="match status" value="1"/>
</dbReference>
<accession>F0X0G6</accession>
<dbReference type="EMBL" id="FR824528">
    <property type="protein sequence ID" value="CCA27255.1"/>
    <property type="molecule type" value="Genomic_DNA"/>
</dbReference>
<dbReference type="InterPro" id="IPR001849">
    <property type="entry name" value="PH_domain"/>
</dbReference>
<gene>
    <name evidence="5" type="primary">AlNc14C489G11909</name>
    <name evidence="5" type="ORF">ALNC14_133990</name>
</gene>
<keyword evidence="1" id="KW-0378">Hydrolase</keyword>
<dbReference type="SUPFAM" id="SSF50729">
    <property type="entry name" value="PH domain-like"/>
    <property type="match status" value="1"/>
</dbReference>
<reference evidence="5" key="1">
    <citation type="journal article" date="2011" name="PLoS Biol.">
        <title>Gene gain and loss during evolution of obligate parasitism in the white rust pathogen of Arabidopsis thaliana.</title>
        <authorList>
            <person name="Kemen E."/>
            <person name="Gardiner A."/>
            <person name="Schultz-Larsen T."/>
            <person name="Kemen A.C."/>
            <person name="Balmuth A.L."/>
            <person name="Robert-Seilaniantz A."/>
            <person name="Bailey K."/>
            <person name="Holub E."/>
            <person name="Studholme D.J."/>
            <person name="Maclean D."/>
            <person name="Jones J.D."/>
        </authorList>
    </citation>
    <scope>NUCLEOTIDE SEQUENCE</scope>
</reference>
<dbReference type="InterPro" id="IPR011993">
    <property type="entry name" value="PH-like_dom_sf"/>
</dbReference>
<organism evidence="5">
    <name type="scientific">Albugo laibachii Nc14</name>
    <dbReference type="NCBI Taxonomy" id="890382"/>
    <lineage>
        <taxon>Eukaryota</taxon>
        <taxon>Sar</taxon>
        <taxon>Stramenopiles</taxon>
        <taxon>Oomycota</taxon>
        <taxon>Peronosporomycetes</taxon>
        <taxon>Albuginales</taxon>
        <taxon>Albuginaceae</taxon>
        <taxon>Albugo</taxon>
    </lineage>
</organism>
<dbReference type="HOGENOM" id="CLU_008799_0_0_1"/>
<dbReference type="Pfam" id="PF00169">
    <property type="entry name" value="PH"/>
    <property type="match status" value="1"/>
</dbReference>
<sequence>MRTLSLDTLTLDEEDTARLNSNIMYDQSDDRNNRNLQKNTVDVLYQNNRKEIIASLHQSKKVNYSIEPRPPAIAPETMRSKGLQSPVPLSISSSGVFHSNQDDDMLETRKQSRVSSVMKRRGKYNLEHRILANQHAQSLLSALGPNRSQVSNDVPLLFSKNHVLRFGYLLKQGSWRRNWKSRFFMLRQDYPSFCYYKSQHKLHLLGHVRITKDTIVLQRTSSESGKYYFQVRGDPQTLHLQAKSSQSLDRWVRLIEAFVDALREEHFQSQRGGSGRCKRSDTMHLSKMSKQFTRSRQHARVESAITEDEDNREGTGSSIETTSVDGSDRPILSNRAKRSSGSHRKTKSVDVSLQLYLGEDEVVRAGNEPKPEFSIRMYGYAKKTRTLEEIGCTKIAPLSPTCGHKLSPEGIHMSFAVVLSVVLGQYQHLQFALFRFTSQRAHQCIGIGQYNVKSAFSSRTWVSISLQNTDLTGDMDPFSKDLRLNPNQFQAGDKTDKRMHLLMHLSPSTTSQELLYTSGIDMTNAKYHCDRLRKAPLFLHEILRIPQETFTVPIAFLDYLESKALSRIQALRQRMLLLPDDAMCRYNEEFELNFHQQKQHEYVKHRQFLLKKEKGLLAEQKSGQVSGQLGQLDIRPESSKPVLEPLDSPFKRSIFRNLEDWQYVATNMQNQMMVMRDCQSDSVCMMSHTLTMGCPAAHTKGFNTQVGWLDDWRSFGSEPQSLSHRTASAKLDRWLNRRTELKNRHCQGRNSAPSSKNPFLNVNDIPNKSFGKLKQRMEMQDRLDVISSQILSAGIACVFASLDLAVQGSTFHRMQFIHAAQTAFIIQFESLLSTNGKELGMLEDFAIGVKWLRTVCIQFRKSSGDRNHILIRPLTATSARLRGHCSHSGNICGSVGRMLVAVGVSSRYLAVLPVSLRNGTPFRLECVLFTQGINEKQSFMNALKASTIKIQDQINHENLVELERIYKSMCLSMLSERRKKQREGMQKSQLVDELYGCDFEEVDALLIRLKNCIQQSANQFRKTPEILTFSADFCRKIGAARVICCKSGKDRTAMSVTMEQAQMCQEKWNSVDVNSLCALMRSHGVRRRNVFLNTHSTKYAFNEMQRKMLPDCYKPPVGTYRSGKT</sequence>
<proteinExistence type="predicted"/>
<feature type="compositionally biased region" description="Polar residues" evidence="3">
    <location>
        <begin position="314"/>
        <end position="325"/>
    </location>
</feature>
<keyword evidence="2" id="KW-0443">Lipid metabolism</keyword>